<dbReference type="AlphaFoldDB" id="A0A4V0NFK5"/>
<gene>
    <name evidence="1" type="ORF">SOCE836_020870</name>
</gene>
<dbReference type="Proteomes" id="UP000295497">
    <property type="component" value="Chromosome"/>
</dbReference>
<dbReference type="EMBL" id="CP012672">
    <property type="protein sequence ID" value="AUX29992.1"/>
    <property type="molecule type" value="Genomic_DNA"/>
</dbReference>
<evidence type="ECO:0000313" key="1">
    <source>
        <dbReference type="EMBL" id="AUX29992.1"/>
    </source>
</evidence>
<name>A0A4V0NFK5_SORCE</name>
<proteinExistence type="predicted"/>
<dbReference type="InterPro" id="IPR046037">
    <property type="entry name" value="DUF5995"/>
</dbReference>
<protein>
    <submittedName>
        <fullName evidence="1">Uncharacterized protein</fullName>
    </submittedName>
</protein>
<organism evidence="1 2">
    <name type="scientific">Sorangium cellulosum</name>
    <name type="common">Polyangium cellulosum</name>
    <dbReference type="NCBI Taxonomy" id="56"/>
    <lineage>
        <taxon>Bacteria</taxon>
        <taxon>Pseudomonadati</taxon>
        <taxon>Myxococcota</taxon>
        <taxon>Polyangia</taxon>
        <taxon>Polyangiales</taxon>
        <taxon>Polyangiaceae</taxon>
        <taxon>Sorangium</taxon>
    </lineage>
</organism>
<accession>A0A4V0NFK5</accession>
<reference evidence="1 2" key="1">
    <citation type="submission" date="2015-09" db="EMBL/GenBank/DDBJ databases">
        <title>Sorangium comparison.</title>
        <authorList>
            <person name="Zaburannyi N."/>
            <person name="Bunk B."/>
            <person name="Overmann J."/>
            <person name="Mueller R."/>
        </authorList>
    </citation>
    <scope>NUCLEOTIDE SEQUENCE [LARGE SCALE GENOMIC DNA]</scope>
    <source>
        <strain evidence="1 2">So ce836</strain>
    </source>
</reference>
<dbReference type="RefSeq" id="WP_237245200.1">
    <property type="nucleotide sequence ID" value="NZ_CP012672.1"/>
</dbReference>
<sequence length="301" mass="32883">MKTLTSDRPLAMVSKQTRSSAACRPADSAARHAILQGVTMKPANVAEALVALETVAARLRERNDPRAVFPDVYAVITRRVKEAVVDGTDRRFLEPAWISRLAGIFCEYYLAALAASLDGRSAGVEAWDVAFQCSRTDGTAAAVHGLLGINAHINYDLALGLYRNIVQHGAAQDARLLRRYRHDHDLVNEILAAAMPEIFAILSERYGCPLARIATFTKDVQRTVSSVVLFMLKGWRDRVWTDLLCLLETVETADEMAKRAVVVRMNQHSGKVARTFAAGNGALRVGAPFVRSAAVRLALAA</sequence>
<evidence type="ECO:0000313" key="2">
    <source>
        <dbReference type="Proteomes" id="UP000295497"/>
    </source>
</evidence>
<dbReference type="Pfam" id="PF19458">
    <property type="entry name" value="DUF5995"/>
    <property type="match status" value="1"/>
</dbReference>